<dbReference type="OrthoDB" id="5682194at2759"/>
<dbReference type="Gene3D" id="1.25.10.10">
    <property type="entry name" value="Leucine-rich Repeat Variant"/>
    <property type="match status" value="1"/>
</dbReference>
<evidence type="ECO:0000313" key="1">
    <source>
        <dbReference type="EMBL" id="KIM27696.1"/>
    </source>
</evidence>
<evidence type="ECO:0000313" key="2">
    <source>
        <dbReference type="Proteomes" id="UP000054097"/>
    </source>
</evidence>
<keyword evidence="2" id="KW-1185">Reference proteome</keyword>
<reference evidence="1 2" key="1">
    <citation type="submission" date="2014-04" db="EMBL/GenBank/DDBJ databases">
        <authorList>
            <consortium name="DOE Joint Genome Institute"/>
            <person name="Kuo A."/>
            <person name="Zuccaro A."/>
            <person name="Kohler A."/>
            <person name="Nagy L.G."/>
            <person name="Floudas D."/>
            <person name="Copeland A."/>
            <person name="Barry K.W."/>
            <person name="Cichocki N."/>
            <person name="Veneault-Fourrey C."/>
            <person name="LaButti K."/>
            <person name="Lindquist E.A."/>
            <person name="Lipzen A."/>
            <person name="Lundell T."/>
            <person name="Morin E."/>
            <person name="Murat C."/>
            <person name="Sun H."/>
            <person name="Tunlid A."/>
            <person name="Henrissat B."/>
            <person name="Grigoriev I.V."/>
            <person name="Hibbett D.S."/>
            <person name="Martin F."/>
            <person name="Nordberg H.P."/>
            <person name="Cantor M.N."/>
            <person name="Hua S.X."/>
        </authorList>
    </citation>
    <scope>NUCLEOTIDE SEQUENCE [LARGE SCALE GENOMIC DNA]</scope>
    <source>
        <strain evidence="1 2">MAFF 305830</strain>
    </source>
</reference>
<accession>A0A0C3B8C3</accession>
<dbReference type="Proteomes" id="UP000054097">
    <property type="component" value="Unassembled WGS sequence"/>
</dbReference>
<dbReference type="InterPro" id="IPR016024">
    <property type="entry name" value="ARM-type_fold"/>
</dbReference>
<protein>
    <recommendedName>
        <fullName evidence="3">Clathrin/coatomer adaptor adaptin-like N-terminal domain-containing protein</fullName>
    </recommendedName>
</protein>
<dbReference type="EMBL" id="KN824297">
    <property type="protein sequence ID" value="KIM27696.1"/>
    <property type="molecule type" value="Genomic_DNA"/>
</dbReference>
<organism evidence="1 2">
    <name type="scientific">Serendipita vermifera MAFF 305830</name>
    <dbReference type="NCBI Taxonomy" id="933852"/>
    <lineage>
        <taxon>Eukaryota</taxon>
        <taxon>Fungi</taxon>
        <taxon>Dikarya</taxon>
        <taxon>Basidiomycota</taxon>
        <taxon>Agaricomycotina</taxon>
        <taxon>Agaricomycetes</taxon>
        <taxon>Sebacinales</taxon>
        <taxon>Serendipitaceae</taxon>
        <taxon>Serendipita</taxon>
    </lineage>
</organism>
<dbReference type="SUPFAM" id="SSF48371">
    <property type="entry name" value="ARM repeat"/>
    <property type="match status" value="1"/>
</dbReference>
<dbReference type="InterPro" id="IPR011989">
    <property type="entry name" value="ARM-like"/>
</dbReference>
<gene>
    <name evidence="1" type="ORF">M408DRAFT_163009</name>
</gene>
<dbReference type="HOGENOM" id="CLU_1960923_0_0_1"/>
<proteinExistence type="predicted"/>
<evidence type="ECO:0008006" key="3">
    <source>
        <dbReference type="Google" id="ProtNLM"/>
    </source>
</evidence>
<dbReference type="AlphaFoldDB" id="A0A0C3B8C3"/>
<sequence>MNYPDVKRTILRSSLPLRLVERLQDHDVDVVKPIVSVFCVLFSQGHIHQGIVQVILDALKTFDNEDPSIQACGATILVVMAGNANRRNILCEVCAIHASFRLFMRNASPQDADTFLQRMEYFGLLKEL</sequence>
<reference evidence="2" key="2">
    <citation type="submission" date="2015-01" db="EMBL/GenBank/DDBJ databases">
        <title>Evolutionary Origins and Diversification of the Mycorrhizal Mutualists.</title>
        <authorList>
            <consortium name="DOE Joint Genome Institute"/>
            <consortium name="Mycorrhizal Genomics Consortium"/>
            <person name="Kohler A."/>
            <person name="Kuo A."/>
            <person name="Nagy L.G."/>
            <person name="Floudas D."/>
            <person name="Copeland A."/>
            <person name="Barry K.W."/>
            <person name="Cichocki N."/>
            <person name="Veneault-Fourrey C."/>
            <person name="LaButti K."/>
            <person name="Lindquist E.A."/>
            <person name="Lipzen A."/>
            <person name="Lundell T."/>
            <person name="Morin E."/>
            <person name="Murat C."/>
            <person name="Riley R."/>
            <person name="Ohm R."/>
            <person name="Sun H."/>
            <person name="Tunlid A."/>
            <person name="Henrissat B."/>
            <person name="Grigoriev I.V."/>
            <person name="Hibbett D.S."/>
            <person name="Martin F."/>
        </authorList>
    </citation>
    <scope>NUCLEOTIDE SEQUENCE [LARGE SCALE GENOMIC DNA]</scope>
    <source>
        <strain evidence="2">MAFF 305830</strain>
    </source>
</reference>
<name>A0A0C3B8C3_SERVB</name>